<organism evidence="2 3">
    <name type="scientific">Phytophthora aleatoria</name>
    <dbReference type="NCBI Taxonomy" id="2496075"/>
    <lineage>
        <taxon>Eukaryota</taxon>
        <taxon>Sar</taxon>
        <taxon>Stramenopiles</taxon>
        <taxon>Oomycota</taxon>
        <taxon>Peronosporomycetes</taxon>
        <taxon>Peronosporales</taxon>
        <taxon>Peronosporaceae</taxon>
        <taxon>Phytophthora</taxon>
    </lineage>
</organism>
<dbReference type="Proteomes" id="UP000709295">
    <property type="component" value="Unassembled WGS sequence"/>
</dbReference>
<comment type="caution">
    <text evidence="2">The sequence shown here is derived from an EMBL/GenBank/DDBJ whole genome shotgun (WGS) entry which is preliminary data.</text>
</comment>
<name>A0A8J5IVK8_9STRA</name>
<proteinExistence type="predicted"/>
<feature type="region of interest" description="Disordered" evidence="1">
    <location>
        <begin position="80"/>
        <end position="103"/>
    </location>
</feature>
<protein>
    <submittedName>
        <fullName evidence="2">Uncharacterized protein</fullName>
    </submittedName>
</protein>
<accession>A0A8J5IVK8</accession>
<gene>
    <name evidence="2" type="ORF">JG688_00010882</name>
</gene>
<dbReference type="AlphaFoldDB" id="A0A8J5IVK8"/>
<evidence type="ECO:0000256" key="1">
    <source>
        <dbReference type="SAM" id="MobiDB-lite"/>
    </source>
</evidence>
<sequence length="140" mass="14660">MPMTQPLPSVQAGTTQVAIGGTNASTGLPTSGPSGTSGQATPDQGWLNDFYWLQSTLSLPPEGSARTLQFLMCLGNAGACSGSSYESTEPRSRKSVTPSSPGGWAEIPVGFGRFLVSRHRNSPSADSHPLVPELFYWSAS</sequence>
<reference evidence="2" key="1">
    <citation type="submission" date="2021-01" db="EMBL/GenBank/DDBJ databases">
        <title>Phytophthora aleatoria, a newly-described species from Pinus radiata is distinct from Phytophthora cactorum isolates based on comparative genomics.</title>
        <authorList>
            <person name="Mcdougal R."/>
            <person name="Panda P."/>
            <person name="Williams N."/>
            <person name="Studholme D.J."/>
        </authorList>
    </citation>
    <scope>NUCLEOTIDE SEQUENCE</scope>
    <source>
        <strain evidence="2">NZFS 4037</strain>
    </source>
</reference>
<evidence type="ECO:0000313" key="3">
    <source>
        <dbReference type="Proteomes" id="UP000709295"/>
    </source>
</evidence>
<feature type="region of interest" description="Disordered" evidence="1">
    <location>
        <begin position="20"/>
        <end position="42"/>
    </location>
</feature>
<evidence type="ECO:0000313" key="2">
    <source>
        <dbReference type="EMBL" id="KAG6957657.1"/>
    </source>
</evidence>
<dbReference type="EMBL" id="JAENGY010000717">
    <property type="protein sequence ID" value="KAG6957657.1"/>
    <property type="molecule type" value="Genomic_DNA"/>
</dbReference>
<feature type="compositionally biased region" description="Low complexity" evidence="1">
    <location>
        <begin position="25"/>
        <end position="42"/>
    </location>
</feature>
<keyword evidence="3" id="KW-1185">Reference proteome</keyword>